<reference evidence="1" key="1">
    <citation type="submission" date="2024-03" db="EMBL/GenBank/DDBJ databases">
        <title>WGS assembly of Saponaria officinalis var. Norfolk2.</title>
        <authorList>
            <person name="Jenkins J."/>
            <person name="Shu S."/>
            <person name="Grimwood J."/>
            <person name="Barry K."/>
            <person name="Goodstein D."/>
            <person name="Schmutz J."/>
            <person name="Leebens-Mack J."/>
            <person name="Osbourn A."/>
        </authorList>
    </citation>
    <scope>NUCLEOTIDE SEQUENCE [LARGE SCALE GENOMIC DNA]</scope>
    <source>
        <strain evidence="1">JIC</strain>
    </source>
</reference>
<dbReference type="Proteomes" id="UP001443914">
    <property type="component" value="Unassembled WGS sequence"/>
</dbReference>
<name>A0AAW1IK15_SAPOF</name>
<protein>
    <submittedName>
        <fullName evidence="1">Uncharacterized protein</fullName>
    </submittedName>
</protein>
<sequence length="105" mass="12385">MDTIHLWSNQGVSVVVLSLNPMISPFEWQSLLLVDIQWFRLEQKWRWDLISGFDDGIHTPISDLCSFETDDSMNIDCSCRNLNQLWRLVEPCILRRWELVFGVCL</sequence>
<evidence type="ECO:0000313" key="2">
    <source>
        <dbReference type="Proteomes" id="UP001443914"/>
    </source>
</evidence>
<accession>A0AAW1IK15</accession>
<gene>
    <name evidence="1" type="ORF">RND81_09G085000</name>
</gene>
<comment type="caution">
    <text evidence="1">The sequence shown here is derived from an EMBL/GenBank/DDBJ whole genome shotgun (WGS) entry which is preliminary data.</text>
</comment>
<dbReference type="EMBL" id="JBDFQZ010000009">
    <property type="protein sequence ID" value="KAK9689838.1"/>
    <property type="molecule type" value="Genomic_DNA"/>
</dbReference>
<dbReference type="AlphaFoldDB" id="A0AAW1IK15"/>
<organism evidence="1 2">
    <name type="scientific">Saponaria officinalis</name>
    <name type="common">Common soapwort</name>
    <name type="synonym">Lychnis saponaria</name>
    <dbReference type="NCBI Taxonomy" id="3572"/>
    <lineage>
        <taxon>Eukaryota</taxon>
        <taxon>Viridiplantae</taxon>
        <taxon>Streptophyta</taxon>
        <taxon>Embryophyta</taxon>
        <taxon>Tracheophyta</taxon>
        <taxon>Spermatophyta</taxon>
        <taxon>Magnoliopsida</taxon>
        <taxon>eudicotyledons</taxon>
        <taxon>Gunneridae</taxon>
        <taxon>Pentapetalae</taxon>
        <taxon>Caryophyllales</taxon>
        <taxon>Caryophyllaceae</taxon>
        <taxon>Caryophylleae</taxon>
        <taxon>Saponaria</taxon>
    </lineage>
</organism>
<proteinExistence type="predicted"/>
<evidence type="ECO:0000313" key="1">
    <source>
        <dbReference type="EMBL" id="KAK9689838.1"/>
    </source>
</evidence>
<keyword evidence="2" id="KW-1185">Reference proteome</keyword>